<evidence type="ECO:0000256" key="5">
    <source>
        <dbReference type="ARBA" id="ARBA00022490"/>
    </source>
</evidence>
<comment type="similarity">
    <text evidence="15">Belongs to the THEM4/THEM5 thioesterase family.</text>
</comment>
<dbReference type="InterPro" id="IPR029069">
    <property type="entry name" value="HotDog_dom_sf"/>
</dbReference>
<evidence type="ECO:0000259" key="24">
    <source>
        <dbReference type="Pfam" id="PF03061"/>
    </source>
</evidence>
<comment type="caution">
    <text evidence="25">The sequence shown here is derived from an EMBL/GenBank/DDBJ whole genome shotgun (WGS) entry which is preliminary data.</text>
</comment>
<reference evidence="25 26" key="1">
    <citation type="journal article" date="2012" name="Int. J. Syst. Evol. Microbiol.">
        <title>Vibrio caribbeanicus sp. nov., isolated from the marine sponge Scleritoderma cyanea.</title>
        <authorList>
            <person name="Hoffmann M."/>
            <person name="Monday S.R."/>
            <person name="Allard M.W."/>
            <person name="Strain E.A."/>
            <person name="Whittaker P."/>
            <person name="Naum M."/>
            <person name="McCarthy P.J."/>
            <person name="Lopez J.V."/>
            <person name="Fischer M."/>
            <person name="Brown E.W."/>
        </authorList>
    </citation>
    <scope>NUCLEOTIDE SEQUENCE [LARGE SCALE GENOMIC DNA]</scope>
    <source>
        <strain evidence="25 26">ATCC 700023</strain>
    </source>
</reference>
<evidence type="ECO:0000256" key="12">
    <source>
        <dbReference type="ARBA" id="ARBA00023273"/>
    </source>
</evidence>
<dbReference type="RefSeq" id="WP_006714512.1">
    <property type="nucleotide sequence ID" value="NZ_AFWF01000302.1"/>
</dbReference>
<keyword evidence="12" id="KW-0966">Cell projection</keyword>
<evidence type="ECO:0000256" key="4">
    <source>
        <dbReference type="ARBA" id="ARBA00022475"/>
    </source>
</evidence>
<keyword evidence="10" id="KW-0443">Lipid metabolism</keyword>
<dbReference type="PANTHER" id="PTHR12418">
    <property type="entry name" value="ACYL-COENZYME A THIOESTERASE THEM4"/>
    <property type="match status" value="1"/>
</dbReference>
<evidence type="ECO:0000256" key="19">
    <source>
        <dbReference type="ARBA" id="ARBA00047588"/>
    </source>
</evidence>
<protein>
    <recommendedName>
        <fullName evidence="17">Acyl-coenzyme A thioesterase THEM4</fullName>
        <ecNumber evidence="16">3.1.2.2</ecNumber>
    </recommendedName>
    <alternativeName>
        <fullName evidence="18">Thioesterase superfamily member 4</fullName>
    </alternativeName>
</protein>
<comment type="catalytic activity">
    <reaction evidence="13">
        <text>(5Z,8Z,11Z,14Z)-eicosatetraenoyl-CoA + H2O = (5Z,8Z,11Z,14Z)-eicosatetraenoate + CoA + H(+)</text>
        <dbReference type="Rhea" id="RHEA:40151"/>
        <dbReference type="ChEBI" id="CHEBI:15377"/>
        <dbReference type="ChEBI" id="CHEBI:15378"/>
        <dbReference type="ChEBI" id="CHEBI:32395"/>
        <dbReference type="ChEBI" id="CHEBI:57287"/>
        <dbReference type="ChEBI" id="CHEBI:57368"/>
    </reaction>
    <physiologicalReaction direction="left-to-right" evidence="13">
        <dbReference type="Rhea" id="RHEA:40152"/>
    </physiologicalReaction>
</comment>
<dbReference type="InterPro" id="IPR052365">
    <property type="entry name" value="THEM4/THEM5_acyl-CoA_thioest"/>
</dbReference>
<keyword evidence="8" id="KW-0276">Fatty acid metabolism</keyword>
<comment type="catalytic activity">
    <reaction evidence="21">
        <text>decanoyl-CoA + H2O = decanoate + CoA + H(+)</text>
        <dbReference type="Rhea" id="RHEA:40059"/>
        <dbReference type="ChEBI" id="CHEBI:15377"/>
        <dbReference type="ChEBI" id="CHEBI:15378"/>
        <dbReference type="ChEBI" id="CHEBI:27689"/>
        <dbReference type="ChEBI" id="CHEBI:57287"/>
        <dbReference type="ChEBI" id="CHEBI:61430"/>
    </reaction>
    <physiologicalReaction direction="left-to-right" evidence="21">
        <dbReference type="Rhea" id="RHEA:40060"/>
    </physiologicalReaction>
</comment>
<dbReference type="OrthoDB" id="6624918at2"/>
<proteinExistence type="inferred from homology"/>
<evidence type="ECO:0000256" key="1">
    <source>
        <dbReference type="ARBA" id="ARBA00004170"/>
    </source>
</evidence>
<keyword evidence="4" id="KW-1003">Cell membrane</keyword>
<evidence type="ECO:0000256" key="22">
    <source>
        <dbReference type="ARBA" id="ARBA00048074"/>
    </source>
</evidence>
<dbReference type="SUPFAM" id="SSF54637">
    <property type="entry name" value="Thioesterase/thiol ester dehydrase-isomerase"/>
    <property type="match status" value="1"/>
</dbReference>
<evidence type="ECO:0000256" key="7">
    <source>
        <dbReference type="ARBA" id="ARBA00022801"/>
    </source>
</evidence>
<evidence type="ECO:0000256" key="14">
    <source>
        <dbReference type="ARBA" id="ARBA00037002"/>
    </source>
</evidence>
<feature type="domain" description="Thioesterase" evidence="24">
    <location>
        <begin position="50"/>
        <end position="108"/>
    </location>
</feature>
<dbReference type="EMBL" id="AFWF01000302">
    <property type="protein sequence ID" value="EGU31072.1"/>
    <property type="molecule type" value="Genomic_DNA"/>
</dbReference>
<dbReference type="Gene3D" id="3.10.129.10">
    <property type="entry name" value="Hotdog Thioesterase"/>
    <property type="match status" value="1"/>
</dbReference>
<evidence type="ECO:0000313" key="25">
    <source>
        <dbReference type="EMBL" id="EGU31072.1"/>
    </source>
</evidence>
<keyword evidence="6" id="KW-0053">Apoptosis</keyword>
<evidence type="ECO:0000256" key="10">
    <source>
        <dbReference type="ARBA" id="ARBA00023098"/>
    </source>
</evidence>
<dbReference type="InterPro" id="IPR006683">
    <property type="entry name" value="Thioestr_dom"/>
</dbReference>
<dbReference type="GO" id="GO:0016020">
    <property type="term" value="C:membrane"/>
    <property type="evidence" value="ECO:0007669"/>
    <property type="project" value="UniProtKB-SubCell"/>
</dbReference>
<dbReference type="AlphaFoldDB" id="F9S7Q4"/>
<evidence type="ECO:0000256" key="15">
    <source>
        <dbReference type="ARBA" id="ARBA00038456"/>
    </source>
</evidence>
<dbReference type="GO" id="GO:0016790">
    <property type="term" value="F:thiolester hydrolase activity"/>
    <property type="evidence" value="ECO:0007669"/>
    <property type="project" value="UniProtKB-ARBA"/>
</dbReference>
<evidence type="ECO:0000256" key="18">
    <source>
        <dbReference type="ARBA" id="ARBA00043210"/>
    </source>
</evidence>
<comment type="subcellular location">
    <subcellularLocation>
        <location evidence="3">Cell projection</location>
        <location evidence="3">Ruffle membrane</location>
    </subcellularLocation>
    <subcellularLocation>
        <location evidence="2">Cytoplasm</location>
    </subcellularLocation>
    <subcellularLocation>
        <location evidence="1">Membrane</location>
        <topology evidence="1">Peripheral membrane protein</topology>
    </subcellularLocation>
</comment>
<dbReference type="EC" id="3.1.2.2" evidence="16"/>
<evidence type="ECO:0000256" key="20">
    <source>
        <dbReference type="ARBA" id="ARBA00047734"/>
    </source>
</evidence>
<evidence type="ECO:0000256" key="16">
    <source>
        <dbReference type="ARBA" id="ARBA00038848"/>
    </source>
</evidence>
<comment type="catalytic activity">
    <reaction evidence="14">
        <text>(9Z)-octadecenoyl-CoA + H2O = (9Z)-octadecenoate + CoA + H(+)</text>
        <dbReference type="Rhea" id="RHEA:40139"/>
        <dbReference type="ChEBI" id="CHEBI:15377"/>
        <dbReference type="ChEBI" id="CHEBI:15378"/>
        <dbReference type="ChEBI" id="CHEBI:30823"/>
        <dbReference type="ChEBI" id="CHEBI:57287"/>
        <dbReference type="ChEBI" id="CHEBI:57387"/>
    </reaction>
    <physiologicalReaction direction="left-to-right" evidence="14">
        <dbReference type="Rhea" id="RHEA:40140"/>
    </physiologicalReaction>
</comment>
<evidence type="ECO:0000256" key="3">
    <source>
        <dbReference type="ARBA" id="ARBA00004632"/>
    </source>
</evidence>
<evidence type="ECO:0000256" key="9">
    <source>
        <dbReference type="ARBA" id="ARBA00022946"/>
    </source>
</evidence>
<keyword evidence="11" id="KW-0472">Membrane</keyword>
<keyword evidence="5" id="KW-0963">Cytoplasm</keyword>
<sequence>MFVSKPLAHQQCVVCGSAFFSDQCLEYQALSADSVQATIVATQKVQGYVGVMQGGLISALHDSAMLHCLFHLGVTAMTAALTVRFHQPVPIGQSICITARVVKKRRHIYWLESNVCCDGVICSSASSQFMPMNSNENR</sequence>
<comment type="catalytic activity">
    <reaction evidence="23">
        <text>tetradecanoyl-CoA + H2O = tetradecanoate + CoA + H(+)</text>
        <dbReference type="Rhea" id="RHEA:40119"/>
        <dbReference type="ChEBI" id="CHEBI:15377"/>
        <dbReference type="ChEBI" id="CHEBI:15378"/>
        <dbReference type="ChEBI" id="CHEBI:30807"/>
        <dbReference type="ChEBI" id="CHEBI:57287"/>
        <dbReference type="ChEBI" id="CHEBI:57385"/>
    </reaction>
    <physiologicalReaction direction="left-to-right" evidence="23">
        <dbReference type="Rhea" id="RHEA:40120"/>
    </physiologicalReaction>
</comment>
<dbReference type="Proteomes" id="UP000004605">
    <property type="component" value="Unassembled WGS sequence"/>
</dbReference>
<evidence type="ECO:0000313" key="26">
    <source>
        <dbReference type="Proteomes" id="UP000004605"/>
    </source>
</evidence>
<organism evidence="25 26">
    <name type="scientific">Vibrio ichthyoenteri ATCC 700023</name>
    <dbReference type="NCBI Taxonomy" id="870968"/>
    <lineage>
        <taxon>Bacteria</taxon>
        <taxon>Pseudomonadati</taxon>
        <taxon>Pseudomonadota</taxon>
        <taxon>Gammaproteobacteria</taxon>
        <taxon>Vibrionales</taxon>
        <taxon>Vibrionaceae</taxon>
        <taxon>Vibrio</taxon>
    </lineage>
</organism>
<evidence type="ECO:0000256" key="13">
    <source>
        <dbReference type="ARBA" id="ARBA00035852"/>
    </source>
</evidence>
<comment type="catalytic activity">
    <reaction evidence="20">
        <text>hexadecanoyl-CoA + H2O = hexadecanoate + CoA + H(+)</text>
        <dbReference type="Rhea" id="RHEA:16645"/>
        <dbReference type="ChEBI" id="CHEBI:7896"/>
        <dbReference type="ChEBI" id="CHEBI:15377"/>
        <dbReference type="ChEBI" id="CHEBI:15378"/>
        <dbReference type="ChEBI" id="CHEBI:57287"/>
        <dbReference type="ChEBI" id="CHEBI:57379"/>
        <dbReference type="EC" id="3.1.2.2"/>
    </reaction>
    <physiologicalReaction direction="left-to-right" evidence="20">
        <dbReference type="Rhea" id="RHEA:16646"/>
    </physiologicalReaction>
</comment>
<gene>
    <name evidence="25" type="ORF">VII00023_08679</name>
</gene>
<name>F9S7Q4_9VIBR</name>
<keyword evidence="9" id="KW-0809">Transit peptide</keyword>
<comment type="catalytic activity">
    <reaction evidence="22">
        <text>dodecanoyl-CoA + H2O = dodecanoate + CoA + H(+)</text>
        <dbReference type="Rhea" id="RHEA:30135"/>
        <dbReference type="ChEBI" id="CHEBI:15377"/>
        <dbReference type="ChEBI" id="CHEBI:15378"/>
        <dbReference type="ChEBI" id="CHEBI:18262"/>
        <dbReference type="ChEBI" id="CHEBI:57287"/>
        <dbReference type="ChEBI" id="CHEBI:57375"/>
    </reaction>
    <physiologicalReaction direction="left-to-right" evidence="22">
        <dbReference type="Rhea" id="RHEA:30136"/>
    </physiologicalReaction>
</comment>
<evidence type="ECO:0000256" key="21">
    <source>
        <dbReference type="ARBA" id="ARBA00047969"/>
    </source>
</evidence>
<evidence type="ECO:0000256" key="8">
    <source>
        <dbReference type="ARBA" id="ARBA00022832"/>
    </source>
</evidence>
<comment type="catalytic activity">
    <reaction evidence="19">
        <text>octanoyl-CoA + H2O = octanoate + CoA + H(+)</text>
        <dbReference type="Rhea" id="RHEA:30143"/>
        <dbReference type="ChEBI" id="CHEBI:15377"/>
        <dbReference type="ChEBI" id="CHEBI:15378"/>
        <dbReference type="ChEBI" id="CHEBI:25646"/>
        <dbReference type="ChEBI" id="CHEBI:57287"/>
        <dbReference type="ChEBI" id="CHEBI:57386"/>
    </reaction>
    <physiologicalReaction direction="left-to-right" evidence="19">
        <dbReference type="Rhea" id="RHEA:30144"/>
    </physiologicalReaction>
</comment>
<evidence type="ECO:0000256" key="6">
    <source>
        <dbReference type="ARBA" id="ARBA00022703"/>
    </source>
</evidence>
<keyword evidence="26" id="KW-1185">Reference proteome</keyword>
<evidence type="ECO:0000256" key="11">
    <source>
        <dbReference type="ARBA" id="ARBA00023136"/>
    </source>
</evidence>
<evidence type="ECO:0000256" key="2">
    <source>
        <dbReference type="ARBA" id="ARBA00004496"/>
    </source>
</evidence>
<dbReference type="GO" id="GO:0005737">
    <property type="term" value="C:cytoplasm"/>
    <property type="evidence" value="ECO:0007669"/>
    <property type="project" value="UniProtKB-SubCell"/>
</dbReference>
<keyword evidence="7" id="KW-0378">Hydrolase</keyword>
<evidence type="ECO:0000256" key="17">
    <source>
        <dbReference type="ARBA" id="ARBA00040123"/>
    </source>
</evidence>
<dbReference type="Pfam" id="PF03061">
    <property type="entry name" value="4HBT"/>
    <property type="match status" value="1"/>
</dbReference>
<dbReference type="GO" id="GO:0006631">
    <property type="term" value="P:fatty acid metabolic process"/>
    <property type="evidence" value="ECO:0007669"/>
    <property type="project" value="UniProtKB-KW"/>
</dbReference>
<evidence type="ECO:0000256" key="23">
    <source>
        <dbReference type="ARBA" id="ARBA00048180"/>
    </source>
</evidence>
<dbReference type="CDD" id="cd03443">
    <property type="entry name" value="PaaI_thioesterase"/>
    <property type="match status" value="1"/>
</dbReference>
<accession>F9S7Q4</accession>
<dbReference type="PANTHER" id="PTHR12418:SF19">
    <property type="entry name" value="ACYL-COENZYME A THIOESTERASE THEM4"/>
    <property type="match status" value="1"/>
</dbReference>